<evidence type="ECO:0000259" key="7">
    <source>
        <dbReference type="SMART" id="SM01030"/>
    </source>
</evidence>
<reference evidence="10" key="1">
    <citation type="journal article" date="2021" name="Nat. Commun.">
        <title>Genetic determinants of endophytism in the Arabidopsis root mycobiome.</title>
        <authorList>
            <person name="Mesny F."/>
            <person name="Miyauchi S."/>
            <person name="Thiergart T."/>
            <person name="Pickel B."/>
            <person name="Atanasova L."/>
            <person name="Karlsson M."/>
            <person name="Huettel B."/>
            <person name="Barry K.W."/>
            <person name="Haridas S."/>
            <person name="Chen C."/>
            <person name="Bauer D."/>
            <person name="Andreopoulos W."/>
            <person name="Pangilinan J."/>
            <person name="LaButti K."/>
            <person name="Riley R."/>
            <person name="Lipzen A."/>
            <person name="Clum A."/>
            <person name="Drula E."/>
            <person name="Henrissat B."/>
            <person name="Kohler A."/>
            <person name="Grigoriev I.V."/>
            <person name="Martin F.M."/>
            <person name="Hacquard S."/>
        </authorList>
    </citation>
    <scope>NUCLEOTIDE SEQUENCE</scope>
    <source>
        <strain evidence="10">MPI-CAGE-AT-0016</strain>
    </source>
</reference>
<dbReference type="SUPFAM" id="SSF54001">
    <property type="entry name" value="Cysteine proteinases"/>
    <property type="match status" value="1"/>
</dbReference>
<keyword evidence="11" id="KW-1185">Reference proteome</keyword>
<feature type="domain" description="Rad4 beta-hairpin" evidence="7">
    <location>
        <begin position="495"/>
        <end position="552"/>
    </location>
</feature>
<dbReference type="InterPro" id="IPR038765">
    <property type="entry name" value="Papain-like_cys_pep_sf"/>
</dbReference>
<name>A0A8K0TS69_9PEZI</name>
<dbReference type="SMART" id="SM01031">
    <property type="entry name" value="BHD_2"/>
    <property type="match status" value="1"/>
</dbReference>
<comment type="subcellular location">
    <subcellularLocation>
        <location evidence="1">Nucleus</location>
    </subcellularLocation>
</comment>
<dbReference type="Gene3D" id="2.20.20.110">
    <property type="entry name" value="Rad4, beta-hairpin domain BHD1"/>
    <property type="match status" value="1"/>
</dbReference>
<feature type="compositionally biased region" description="Basic and acidic residues" evidence="6">
    <location>
        <begin position="41"/>
        <end position="53"/>
    </location>
</feature>
<dbReference type="Pfam" id="PF10405">
    <property type="entry name" value="BHD_3"/>
    <property type="match status" value="1"/>
</dbReference>
<feature type="region of interest" description="Disordered" evidence="6">
    <location>
        <begin position="354"/>
        <end position="375"/>
    </location>
</feature>
<dbReference type="SMART" id="SM01032">
    <property type="entry name" value="BHD_3"/>
    <property type="match status" value="1"/>
</dbReference>
<dbReference type="Pfam" id="PF03835">
    <property type="entry name" value="Rad4"/>
    <property type="match status" value="1"/>
</dbReference>
<feature type="compositionally biased region" description="Acidic residues" evidence="6">
    <location>
        <begin position="785"/>
        <end position="806"/>
    </location>
</feature>
<dbReference type="InterPro" id="IPR018326">
    <property type="entry name" value="Rad4_beta-hairpin_dom1"/>
</dbReference>
<dbReference type="Proteomes" id="UP000813385">
    <property type="component" value="Unassembled WGS sequence"/>
</dbReference>
<evidence type="ECO:0000256" key="4">
    <source>
        <dbReference type="ARBA" id="ARBA00023204"/>
    </source>
</evidence>
<evidence type="ECO:0000256" key="3">
    <source>
        <dbReference type="ARBA" id="ARBA00022763"/>
    </source>
</evidence>
<evidence type="ECO:0000259" key="8">
    <source>
        <dbReference type="SMART" id="SM01031"/>
    </source>
</evidence>
<dbReference type="AlphaFoldDB" id="A0A8K0TS69"/>
<dbReference type="Pfam" id="PF10403">
    <property type="entry name" value="BHD_1"/>
    <property type="match status" value="1"/>
</dbReference>
<feature type="region of interest" description="Disordered" evidence="6">
    <location>
        <begin position="744"/>
        <end position="814"/>
    </location>
</feature>
<feature type="compositionally biased region" description="Basic and acidic residues" evidence="6">
    <location>
        <begin position="744"/>
        <end position="753"/>
    </location>
</feature>
<evidence type="ECO:0000256" key="1">
    <source>
        <dbReference type="ARBA" id="ARBA00004123"/>
    </source>
</evidence>
<dbReference type="GO" id="GO:0003697">
    <property type="term" value="F:single-stranded DNA binding"/>
    <property type="evidence" value="ECO:0007669"/>
    <property type="project" value="TreeGrafter"/>
</dbReference>
<dbReference type="GO" id="GO:0005737">
    <property type="term" value="C:cytoplasm"/>
    <property type="evidence" value="ECO:0007669"/>
    <property type="project" value="TreeGrafter"/>
</dbReference>
<dbReference type="Pfam" id="PF10404">
    <property type="entry name" value="BHD_2"/>
    <property type="match status" value="1"/>
</dbReference>
<organism evidence="10 11">
    <name type="scientific">Plectosphaerella cucumerina</name>
    <dbReference type="NCBI Taxonomy" id="40658"/>
    <lineage>
        <taxon>Eukaryota</taxon>
        <taxon>Fungi</taxon>
        <taxon>Dikarya</taxon>
        <taxon>Ascomycota</taxon>
        <taxon>Pezizomycotina</taxon>
        <taxon>Sordariomycetes</taxon>
        <taxon>Hypocreomycetidae</taxon>
        <taxon>Glomerellales</taxon>
        <taxon>Plectosphaerellaceae</taxon>
        <taxon>Plectosphaerella</taxon>
    </lineage>
</organism>
<feature type="compositionally biased region" description="Low complexity" evidence="6">
    <location>
        <begin position="30"/>
        <end position="40"/>
    </location>
</feature>
<dbReference type="GO" id="GO:0006298">
    <property type="term" value="P:mismatch repair"/>
    <property type="evidence" value="ECO:0007669"/>
    <property type="project" value="TreeGrafter"/>
</dbReference>
<dbReference type="PANTHER" id="PTHR12135">
    <property type="entry name" value="DNA REPAIR PROTEIN XP-C / RAD4"/>
    <property type="match status" value="1"/>
</dbReference>
<keyword evidence="5" id="KW-0539">Nucleus</keyword>
<dbReference type="InterPro" id="IPR018327">
    <property type="entry name" value="BHD_2"/>
</dbReference>
<dbReference type="InterPro" id="IPR036985">
    <property type="entry name" value="Transglutaminase-like_sf"/>
</dbReference>
<keyword evidence="4" id="KW-0234">DNA repair</keyword>
<dbReference type="InterPro" id="IPR018328">
    <property type="entry name" value="Rad4_beta-hairpin_dom3"/>
</dbReference>
<dbReference type="Gene3D" id="3.90.260.10">
    <property type="entry name" value="Transglutaminase-like"/>
    <property type="match status" value="1"/>
</dbReference>
<evidence type="ECO:0000259" key="9">
    <source>
        <dbReference type="SMART" id="SM01032"/>
    </source>
</evidence>
<dbReference type="Gene3D" id="3.30.70.2460">
    <property type="entry name" value="Rad4, beta-hairpin domain BHD3"/>
    <property type="match status" value="1"/>
</dbReference>
<evidence type="ECO:0000256" key="2">
    <source>
        <dbReference type="ARBA" id="ARBA00009525"/>
    </source>
</evidence>
<sequence>MAGQKRKAPRRAVVGASIPGIYEDMLAEAGASPGAASSPDRPAKRMKPGEKARAPPVQPSQDDSADEDVEFEDVLIPAPSIQTTVLGSDDEDETDDEDIEFEDVDLGPARPTLDNSLASATIELNLTAHKTSGISKQIERRKPLSKAEKEKRIITHKAHLLCLLIQCARRNRWCNDSKAQDALRPLLTPKMMAALRPKGKLNQFGMTESLKDGLTQASRAFKTKFRVTERGLRRCLWAENQNLLDKYELPEDSDSCASLDEFRKGAASLQGSRDLGAQLFCALLRSAGLEARLVCSLQPLAFVSWAPTWKPPRNVKETAPKPTSEDSMRDLKRKFEAPPAISRAAARRFGNAAASVLEDNPGPTRAPPRSRHPKPIKESNFPVYWVEVLDVAHQKWQPVDPLVTDSLWRPAKLEPPATDRENCMCYVMAFEADGTAKDVTRRYAKAYTSKTRRMRLDGAAEDGAKWWRKALKPFARRWPTDLDQIEANELSAIEMREPMPRNVADFKDHPVYALERHLRRNEVLVPGAQPTGTVGAGSRAPLEKIYRRRDVRVARSRDKWYRMGREVKPMEIPVKFLPRRANTKPGDYVDDGYGGDERDAAGTPLFMPEQTEQFRHPPVVNGRVPKNKFGNIDLYVASMCPPGGVYIAEEGDVPLAARAAYILGIDYAPALTGFSFQGRQGTAILNGIVVAQESEEAVRAVVSGLGDVEAQRESDVRAAKARRMWKRFLLALRIRERIYSGVDAEERARDERPQTNGEDEDGVAEAYGVGGADDDESGLGHDPGEEAVDDAPSDVTEEYLMDEDDLGGGGFFAE</sequence>
<evidence type="ECO:0000313" key="11">
    <source>
        <dbReference type="Proteomes" id="UP000813385"/>
    </source>
</evidence>
<evidence type="ECO:0000256" key="6">
    <source>
        <dbReference type="SAM" id="MobiDB-lite"/>
    </source>
</evidence>
<dbReference type="GO" id="GO:0006289">
    <property type="term" value="P:nucleotide-excision repair"/>
    <property type="evidence" value="ECO:0007669"/>
    <property type="project" value="InterPro"/>
</dbReference>
<dbReference type="GO" id="GO:0003684">
    <property type="term" value="F:damaged DNA binding"/>
    <property type="evidence" value="ECO:0007669"/>
    <property type="project" value="InterPro"/>
</dbReference>
<dbReference type="PANTHER" id="PTHR12135:SF0">
    <property type="entry name" value="DNA REPAIR PROTEIN COMPLEMENTING XP-C CELLS"/>
    <property type="match status" value="1"/>
</dbReference>
<dbReference type="SMART" id="SM01030">
    <property type="entry name" value="BHD_1"/>
    <property type="match status" value="1"/>
</dbReference>
<feature type="domain" description="Rad4 beta-hairpin" evidence="9">
    <location>
        <begin position="624"/>
        <end position="702"/>
    </location>
</feature>
<dbReference type="GO" id="GO:0000111">
    <property type="term" value="C:nucleotide-excision repair factor 2 complex"/>
    <property type="evidence" value="ECO:0007669"/>
    <property type="project" value="TreeGrafter"/>
</dbReference>
<evidence type="ECO:0000256" key="5">
    <source>
        <dbReference type="ARBA" id="ARBA00023242"/>
    </source>
</evidence>
<comment type="similarity">
    <text evidence="2">Belongs to the XPC family.</text>
</comment>
<dbReference type="EMBL" id="JAGPXD010000001">
    <property type="protein sequence ID" value="KAH7375705.1"/>
    <property type="molecule type" value="Genomic_DNA"/>
</dbReference>
<dbReference type="InterPro" id="IPR018325">
    <property type="entry name" value="Rad4/PNGase_transGLS-fold"/>
</dbReference>
<gene>
    <name evidence="10" type="ORF">B0T11DRAFT_270823</name>
</gene>
<feature type="domain" description="Rad4 beta-hairpin" evidence="8">
    <location>
        <begin position="554"/>
        <end position="617"/>
    </location>
</feature>
<keyword evidence="3" id="KW-0227">DNA damage</keyword>
<dbReference type="GO" id="GO:0071942">
    <property type="term" value="C:XPC complex"/>
    <property type="evidence" value="ECO:0007669"/>
    <property type="project" value="TreeGrafter"/>
</dbReference>
<evidence type="ECO:0000313" key="10">
    <source>
        <dbReference type="EMBL" id="KAH7375705.1"/>
    </source>
</evidence>
<feature type="region of interest" description="Disordered" evidence="6">
    <location>
        <begin position="30"/>
        <end position="70"/>
    </location>
</feature>
<dbReference type="OrthoDB" id="300780at2759"/>
<accession>A0A8K0TS69</accession>
<protein>
    <submittedName>
        <fullName evidence="10">DNA repair protein rhp41</fullName>
    </submittedName>
</protein>
<dbReference type="InterPro" id="IPR004583">
    <property type="entry name" value="DNA_repair_Rad4"/>
</dbReference>
<proteinExistence type="inferred from homology"/>
<dbReference type="InterPro" id="IPR042488">
    <property type="entry name" value="Rad4_BHD3_sf"/>
</dbReference>
<comment type="caution">
    <text evidence="10">The sequence shown here is derived from an EMBL/GenBank/DDBJ whole genome shotgun (WGS) entry which is preliminary data.</text>
</comment>